<keyword evidence="2" id="KW-1185">Reference proteome</keyword>
<comment type="caution">
    <text evidence="1">The sequence shown here is derived from an EMBL/GenBank/DDBJ whole genome shotgun (WGS) entry which is preliminary data.</text>
</comment>
<accession>A0A482XJJ7</accession>
<dbReference type="InParanoid" id="A0A482XJJ7"/>
<evidence type="ECO:0000313" key="1">
    <source>
        <dbReference type="EMBL" id="RZF46023.1"/>
    </source>
</evidence>
<dbReference type="Proteomes" id="UP000291343">
    <property type="component" value="Unassembled WGS sequence"/>
</dbReference>
<name>A0A482XJJ7_LAOST</name>
<organism evidence="1 2">
    <name type="scientific">Laodelphax striatellus</name>
    <name type="common">Small brown planthopper</name>
    <name type="synonym">Delphax striatella</name>
    <dbReference type="NCBI Taxonomy" id="195883"/>
    <lineage>
        <taxon>Eukaryota</taxon>
        <taxon>Metazoa</taxon>
        <taxon>Ecdysozoa</taxon>
        <taxon>Arthropoda</taxon>
        <taxon>Hexapoda</taxon>
        <taxon>Insecta</taxon>
        <taxon>Pterygota</taxon>
        <taxon>Neoptera</taxon>
        <taxon>Paraneoptera</taxon>
        <taxon>Hemiptera</taxon>
        <taxon>Auchenorrhyncha</taxon>
        <taxon>Fulgoroidea</taxon>
        <taxon>Delphacidae</taxon>
        <taxon>Criomorphinae</taxon>
        <taxon>Laodelphax</taxon>
    </lineage>
</organism>
<protein>
    <submittedName>
        <fullName evidence="1">Uncharacterized protein</fullName>
    </submittedName>
</protein>
<evidence type="ECO:0000313" key="2">
    <source>
        <dbReference type="Proteomes" id="UP000291343"/>
    </source>
</evidence>
<dbReference type="EMBL" id="QKKF02007188">
    <property type="protein sequence ID" value="RZF46023.1"/>
    <property type="molecule type" value="Genomic_DNA"/>
</dbReference>
<dbReference type="OrthoDB" id="6630730at2759"/>
<gene>
    <name evidence="1" type="ORF">LSTR_LSTR004736</name>
</gene>
<dbReference type="AlphaFoldDB" id="A0A482XJJ7"/>
<proteinExistence type="predicted"/>
<reference evidence="1 2" key="1">
    <citation type="journal article" date="2017" name="Gigascience">
        <title>Genome sequence of the small brown planthopper, Laodelphax striatellus.</title>
        <authorList>
            <person name="Zhu J."/>
            <person name="Jiang F."/>
            <person name="Wang X."/>
            <person name="Yang P."/>
            <person name="Bao Y."/>
            <person name="Zhao W."/>
            <person name="Wang W."/>
            <person name="Lu H."/>
            <person name="Wang Q."/>
            <person name="Cui N."/>
            <person name="Li J."/>
            <person name="Chen X."/>
            <person name="Luo L."/>
            <person name="Yu J."/>
            <person name="Kang L."/>
            <person name="Cui F."/>
        </authorList>
    </citation>
    <scope>NUCLEOTIDE SEQUENCE [LARGE SCALE GENOMIC DNA]</scope>
    <source>
        <strain evidence="1">Lst14</strain>
    </source>
</reference>
<sequence>MNALLQIRRKVEAEFKVDMTEAQLLKKIQNMKARIKKKAVINRTGNRKISLKSWEEQFLSRTRGGSEWALALPVFSCPPSGPPIKIQKLKLFEKVTGIMINIISKIN</sequence>